<keyword evidence="1" id="KW-0472">Membrane</keyword>
<keyword evidence="1" id="KW-0812">Transmembrane</keyword>
<organism evidence="2 3">
    <name type="scientific">Amniculicola lignicola CBS 123094</name>
    <dbReference type="NCBI Taxonomy" id="1392246"/>
    <lineage>
        <taxon>Eukaryota</taxon>
        <taxon>Fungi</taxon>
        <taxon>Dikarya</taxon>
        <taxon>Ascomycota</taxon>
        <taxon>Pezizomycotina</taxon>
        <taxon>Dothideomycetes</taxon>
        <taxon>Pleosporomycetidae</taxon>
        <taxon>Pleosporales</taxon>
        <taxon>Amniculicolaceae</taxon>
        <taxon>Amniculicola</taxon>
    </lineage>
</organism>
<keyword evidence="1" id="KW-1133">Transmembrane helix</keyword>
<dbReference type="EMBL" id="ML977561">
    <property type="protein sequence ID" value="KAF2005796.1"/>
    <property type="molecule type" value="Genomic_DNA"/>
</dbReference>
<reference evidence="2" key="1">
    <citation type="journal article" date="2020" name="Stud. Mycol.">
        <title>101 Dothideomycetes genomes: a test case for predicting lifestyles and emergence of pathogens.</title>
        <authorList>
            <person name="Haridas S."/>
            <person name="Albert R."/>
            <person name="Binder M."/>
            <person name="Bloem J."/>
            <person name="Labutti K."/>
            <person name="Salamov A."/>
            <person name="Andreopoulos B."/>
            <person name="Baker S."/>
            <person name="Barry K."/>
            <person name="Bills G."/>
            <person name="Bluhm B."/>
            <person name="Cannon C."/>
            <person name="Castanera R."/>
            <person name="Culley D."/>
            <person name="Daum C."/>
            <person name="Ezra D."/>
            <person name="Gonzalez J."/>
            <person name="Henrissat B."/>
            <person name="Kuo A."/>
            <person name="Liang C."/>
            <person name="Lipzen A."/>
            <person name="Lutzoni F."/>
            <person name="Magnuson J."/>
            <person name="Mondo S."/>
            <person name="Nolan M."/>
            <person name="Ohm R."/>
            <person name="Pangilinan J."/>
            <person name="Park H.-J."/>
            <person name="Ramirez L."/>
            <person name="Alfaro M."/>
            <person name="Sun H."/>
            <person name="Tritt A."/>
            <person name="Yoshinaga Y."/>
            <person name="Zwiers L.-H."/>
            <person name="Turgeon B."/>
            <person name="Goodwin S."/>
            <person name="Spatafora J."/>
            <person name="Crous P."/>
            <person name="Grigoriev I."/>
        </authorList>
    </citation>
    <scope>NUCLEOTIDE SEQUENCE</scope>
    <source>
        <strain evidence="2">CBS 123094</strain>
    </source>
</reference>
<protein>
    <submittedName>
        <fullName evidence="2">Uncharacterized protein</fullName>
    </submittedName>
</protein>
<dbReference type="AlphaFoldDB" id="A0A6A5X2L8"/>
<gene>
    <name evidence="2" type="ORF">P154DRAFT_518071</name>
</gene>
<feature type="transmembrane region" description="Helical" evidence="1">
    <location>
        <begin position="20"/>
        <end position="44"/>
    </location>
</feature>
<proteinExistence type="predicted"/>
<evidence type="ECO:0000313" key="3">
    <source>
        <dbReference type="Proteomes" id="UP000799779"/>
    </source>
</evidence>
<name>A0A6A5X2L8_9PLEO</name>
<dbReference type="Proteomes" id="UP000799779">
    <property type="component" value="Unassembled WGS sequence"/>
</dbReference>
<evidence type="ECO:0000256" key="1">
    <source>
        <dbReference type="SAM" id="Phobius"/>
    </source>
</evidence>
<accession>A0A6A5X2L8</accession>
<keyword evidence="3" id="KW-1185">Reference proteome</keyword>
<evidence type="ECO:0000313" key="2">
    <source>
        <dbReference type="EMBL" id="KAF2005796.1"/>
    </source>
</evidence>
<sequence length="70" mass="7499">MTTAMTESKTVTEIPRAMPIFAPLSMPVLAVTDMAGWAAFVIVFSVELDFDVIIEGVPPVEVAGRWGCGK</sequence>